<feature type="region of interest" description="Disordered" evidence="1">
    <location>
        <begin position="55"/>
        <end position="76"/>
    </location>
</feature>
<dbReference type="Pfam" id="PF07802">
    <property type="entry name" value="GCK"/>
    <property type="match status" value="1"/>
</dbReference>
<dbReference type="AlphaFoldDB" id="A0A061SBZ6"/>
<feature type="domain" description="GCK" evidence="2">
    <location>
        <begin position="81"/>
        <end position="155"/>
    </location>
</feature>
<feature type="compositionally biased region" description="Basic and acidic residues" evidence="1">
    <location>
        <begin position="167"/>
        <end position="176"/>
    </location>
</feature>
<reference evidence="3" key="1">
    <citation type="submission" date="2014-05" db="EMBL/GenBank/DDBJ databases">
        <title>The transcriptome of the halophilic microalga Tetraselmis sp. GSL018 isolated from the Great Salt Lake, Utah.</title>
        <authorList>
            <person name="Jinkerson R.E."/>
            <person name="D'Adamo S."/>
            <person name="Posewitz M.C."/>
        </authorList>
    </citation>
    <scope>NUCLEOTIDE SEQUENCE</scope>
    <source>
        <strain evidence="3">GSL018</strain>
    </source>
</reference>
<accession>A0A061SBZ6</accession>
<dbReference type="PANTHER" id="PTHR34357:SF2">
    <property type="entry name" value="F26F24.3-RELATED"/>
    <property type="match status" value="1"/>
</dbReference>
<proteinExistence type="predicted"/>
<evidence type="ECO:0000313" key="3">
    <source>
        <dbReference type="EMBL" id="JAC82642.1"/>
    </source>
</evidence>
<evidence type="ECO:0000256" key="1">
    <source>
        <dbReference type="SAM" id="MobiDB-lite"/>
    </source>
</evidence>
<protein>
    <recommendedName>
        <fullName evidence="2">GCK domain-containing protein</fullName>
    </recommendedName>
</protein>
<name>A0A061SBZ6_9CHLO</name>
<evidence type="ECO:0000259" key="2">
    <source>
        <dbReference type="SMART" id="SM01227"/>
    </source>
</evidence>
<feature type="region of interest" description="Disordered" evidence="1">
    <location>
        <begin position="140"/>
        <end position="176"/>
    </location>
</feature>
<organism evidence="3">
    <name type="scientific">Tetraselmis sp. GSL018</name>
    <dbReference type="NCBI Taxonomy" id="582737"/>
    <lineage>
        <taxon>Eukaryota</taxon>
        <taxon>Viridiplantae</taxon>
        <taxon>Chlorophyta</taxon>
        <taxon>core chlorophytes</taxon>
        <taxon>Chlorodendrophyceae</taxon>
        <taxon>Chlorodendrales</taxon>
        <taxon>Chlorodendraceae</taxon>
        <taxon>Tetraselmis</taxon>
    </lineage>
</organism>
<sequence length="176" mass="18824">MSVSRLATCISASAAAAASLAIYSFIPNATADSQQRIVTRTDGALLPTIAHEIPDAVQETSETAATTSAGPFDDSEEEEEETCGFCIFMKGGPCKKEFVAWSNCVDVERERGSDFTEECQRQTLALQSCMMSNADYYGPMLEAERSHAEGEEAGSADSEVQDATTDGSKHQGDESQ</sequence>
<dbReference type="SMART" id="SM01227">
    <property type="entry name" value="GCK"/>
    <property type="match status" value="1"/>
</dbReference>
<gene>
    <name evidence="3" type="ORF">TSPGSL018_5254</name>
</gene>
<dbReference type="EMBL" id="GBEZ01002411">
    <property type="protein sequence ID" value="JAC82642.1"/>
    <property type="molecule type" value="Transcribed_RNA"/>
</dbReference>
<dbReference type="PANTHER" id="PTHR34357">
    <property type="entry name" value="F7A19.14 PROTEIN-RELATED"/>
    <property type="match status" value="1"/>
</dbReference>
<dbReference type="InterPro" id="IPR012891">
    <property type="entry name" value="GCK_dom"/>
</dbReference>
<feature type="compositionally biased region" description="Low complexity" evidence="1">
    <location>
        <begin position="59"/>
        <end position="69"/>
    </location>
</feature>
<dbReference type="Gene3D" id="1.10.287.2900">
    <property type="match status" value="1"/>
</dbReference>